<protein>
    <submittedName>
        <fullName evidence="2">Uncharacterized protein</fullName>
    </submittedName>
</protein>
<comment type="caution">
    <text evidence="2">The sequence shown here is derived from an EMBL/GenBank/DDBJ whole genome shotgun (WGS) entry which is preliminary data.</text>
</comment>
<keyword evidence="1" id="KW-0812">Transmembrane</keyword>
<name>A0A5B7DA13_PORTR</name>
<organism evidence="2 3">
    <name type="scientific">Portunus trituberculatus</name>
    <name type="common">Swimming crab</name>
    <name type="synonym">Neptunus trituberculatus</name>
    <dbReference type="NCBI Taxonomy" id="210409"/>
    <lineage>
        <taxon>Eukaryota</taxon>
        <taxon>Metazoa</taxon>
        <taxon>Ecdysozoa</taxon>
        <taxon>Arthropoda</taxon>
        <taxon>Crustacea</taxon>
        <taxon>Multicrustacea</taxon>
        <taxon>Malacostraca</taxon>
        <taxon>Eumalacostraca</taxon>
        <taxon>Eucarida</taxon>
        <taxon>Decapoda</taxon>
        <taxon>Pleocyemata</taxon>
        <taxon>Brachyura</taxon>
        <taxon>Eubrachyura</taxon>
        <taxon>Portunoidea</taxon>
        <taxon>Portunidae</taxon>
        <taxon>Portuninae</taxon>
        <taxon>Portunus</taxon>
    </lineage>
</organism>
<keyword evidence="1" id="KW-0472">Membrane</keyword>
<dbReference type="EMBL" id="VSRR010000652">
    <property type="protein sequence ID" value="MPC18160.1"/>
    <property type="molecule type" value="Genomic_DNA"/>
</dbReference>
<dbReference type="AlphaFoldDB" id="A0A5B7DA13"/>
<keyword evidence="3" id="KW-1185">Reference proteome</keyword>
<reference evidence="2 3" key="1">
    <citation type="submission" date="2019-05" db="EMBL/GenBank/DDBJ databases">
        <title>Another draft genome of Portunus trituberculatus and its Hox gene families provides insights of decapod evolution.</title>
        <authorList>
            <person name="Jeong J.-H."/>
            <person name="Song I."/>
            <person name="Kim S."/>
            <person name="Choi T."/>
            <person name="Kim D."/>
            <person name="Ryu S."/>
            <person name="Kim W."/>
        </authorList>
    </citation>
    <scope>NUCLEOTIDE SEQUENCE [LARGE SCALE GENOMIC DNA]</scope>
    <source>
        <tissue evidence="2">Muscle</tissue>
    </source>
</reference>
<accession>A0A5B7DA13</accession>
<evidence type="ECO:0000313" key="2">
    <source>
        <dbReference type="EMBL" id="MPC18160.1"/>
    </source>
</evidence>
<dbReference type="Proteomes" id="UP000324222">
    <property type="component" value="Unassembled WGS sequence"/>
</dbReference>
<feature type="transmembrane region" description="Helical" evidence="1">
    <location>
        <begin position="33"/>
        <end position="56"/>
    </location>
</feature>
<proteinExistence type="predicted"/>
<sequence>MYSVTPPSLIYPTVFNESGEGAAGGPRLQEEKYAVGLTVLIILVLLGVMASVLMCIASRREPGIFEGITFKNRLSNTEVVKLPRRVRFQLPESHINLGFSKALLLSPSKDNEDEEHEAEEGTITICS</sequence>
<gene>
    <name evidence="2" type="ORF">E2C01_011036</name>
</gene>
<keyword evidence="1" id="KW-1133">Transmembrane helix</keyword>
<evidence type="ECO:0000256" key="1">
    <source>
        <dbReference type="SAM" id="Phobius"/>
    </source>
</evidence>
<evidence type="ECO:0000313" key="3">
    <source>
        <dbReference type="Proteomes" id="UP000324222"/>
    </source>
</evidence>